<accession>A0A9N8HW42</accession>
<protein>
    <submittedName>
        <fullName evidence="1">Uncharacterized protein</fullName>
    </submittedName>
</protein>
<gene>
    <name evidence="1" type="ORF">SEMRO_2519_G330100.1</name>
</gene>
<comment type="caution">
    <text evidence="1">The sequence shown here is derived from an EMBL/GenBank/DDBJ whole genome shotgun (WGS) entry which is preliminary data.</text>
</comment>
<dbReference type="AlphaFoldDB" id="A0A9N8HW42"/>
<evidence type="ECO:0000313" key="2">
    <source>
        <dbReference type="Proteomes" id="UP001153069"/>
    </source>
</evidence>
<proteinExistence type="predicted"/>
<dbReference type="Proteomes" id="UP001153069">
    <property type="component" value="Unassembled WGS sequence"/>
</dbReference>
<reference evidence="1" key="1">
    <citation type="submission" date="2020-06" db="EMBL/GenBank/DDBJ databases">
        <authorList>
            <consortium name="Plant Systems Biology data submission"/>
        </authorList>
    </citation>
    <scope>NUCLEOTIDE SEQUENCE</scope>
    <source>
        <strain evidence="1">D6</strain>
    </source>
</reference>
<keyword evidence="2" id="KW-1185">Reference proteome</keyword>
<organism evidence="1 2">
    <name type="scientific">Seminavis robusta</name>
    <dbReference type="NCBI Taxonomy" id="568900"/>
    <lineage>
        <taxon>Eukaryota</taxon>
        <taxon>Sar</taxon>
        <taxon>Stramenopiles</taxon>
        <taxon>Ochrophyta</taxon>
        <taxon>Bacillariophyta</taxon>
        <taxon>Bacillariophyceae</taxon>
        <taxon>Bacillariophycidae</taxon>
        <taxon>Naviculales</taxon>
        <taxon>Naviculaceae</taxon>
        <taxon>Seminavis</taxon>
    </lineage>
</organism>
<sequence length="308" mass="34886">MPTADQIGILKTHFARKIKEAAAGPSGTYQLHTDLLDLVYGPNLFPDPSKEEERDAAYVIWKFDHCNTIYEETVTYREMRLYALACYKVIADHVPDSNAYHGKKVSKNQVTKRAKTSRTDYAFGQNFLGLIAYSCALGFSTIERCMDLSSVEHSEEAIYWCFVVPLALFMFNHMDPKLKAQKGGSYTWEGATTTELAEFVRNLIKRVKIGVWSPEWLAKAQDGVLHNDSCKGLDYTYCRLSMLIVSGFPTAQNIRDISNNPNYITEKQKEDLGKDLSEFVRSRFPKLALEGIAPLVKRKGSGKKRKRG</sequence>
<evidence type="ECO:0000313" key="1">
    <source>
        <dbReference type="EMBL" id="CAB9529493.1"/>
    </source>
</evidence>
<dbReference type="EMBL" id="CAICTM010002517">
    <property type="protein sequence ID" value="CAB9529493.1"/>
    <property type="molecule type" value="Genomic_DNA"/>
</dbReference>
<name>A0A9N8HW42_9STRA</name>